<dbReference type="AlphaFoldDB" id="A0A8K1CCV5"/>
<keyword evidence="2" id="KW-0812">Transmembrane</keyword>
<accession>A0A8K1CCV5</accession>
<evidence type="ECO:0000313" key="3">
    <source>
        <dbReference type="EMBL" id="TMW60678.1"/>
    </source>
</evidence>
<evidence type="ECO:0000256" key="1">
    <source>
        <dbReference type="SAM" id="MobiDB-lite"/>
    </source>
</evidence>
<organism evidence="3 4">
    <name type="scientific">Pythium oligandrum</name>
    <name type="common">Mycoparasitic fungus</name>
    <dbReference type="NCBI Taxonomy" id="41045"/>
    <lineage>
        <taxon>Eukaryota</taxon>
        <taxon>Sar</taxon>
        <taxon>Stramenopiles</taxon>
        <taxon>Oomycota</taxon>
        <taxon>Peronosporomycetes</taxon>
        <taxon>Pythiales</taxon>
        <taxon>Pythiaceae</taxon>
        <taxon>Pythium</taxon>
    </lineage>
</organism>
<dbReference type="EMBL" id="SPLM01000108">
    <property type="protein sequence ID" value="TMW60678.1"/>
    <property type="molecule type" value="Genomic_DNA"/>
</dbReference>
<protein>
    <submittedName>
        <fullName evidence="3">Uncharacterized protein</fullName>
    </submittedName>
</protein>
<reference evidence="3" key="1">
    <citation type="submission" date="2019-03" db="EMBL/GenBank/DDBJ databases">
        <title>Long read genome sequence of the mycoparasitic Pythium oligandrum ATCC 38472 isolated from sugarbeet rhizosphere.</title>
        <authorList>
            <person name="Gaulin E."/>
        </authorList>
    </citation>
    <scope>NUCLEOTIDE SEQUENCE</scope>
    <source>
        <strain evidence="3">ATCC 38472_TT</strain>
    </source>
</reference>
<keyword evidence="2" id="KW-0472">Membrane</keyword>
<evidence type="ECO:0000313" key="4">
    <source>
        <dbReference type="Proteomes" id="UP000794436"/>
    </source>
</evidence>
<dbReference type="Proteomes" id="UP000794436">
    <property type="component" value="Unassembled WGS sequence"/>
</dbReference>
<keyword evidence="4" id="KW-1185">Reference proteome</keyword>
<proteinExistence type="predicted"/>
<feature type="region of interest" description="Disordered" evidence="1">
    <location>
        <begin position="301"/>
        <end position="334"/>
    </location>
</feature>
<keyword evidence="2" id="KW-1133">Transmembrane helix</keyword>
<gene>
    <name evidence="3" type="ORF">Poli38472_000720</name>
</gene>
<dbReference type="OrthoDB" id="98643at2759"/>
<name>A0A8K1CCV5_PYTOL</name>
<evidence type="ECO:0000256" key="2">
    <source>
        <dbReference type="SAM" id="Phobius"/>
    </source>
</evidence>
<sequence>MAPSKHLKEEEKKTVEYFARCLADAIKEFAETDTTSYEDKDKFDPHRYTVWGVEYDTGRGAYAGYYDSLLEGYVRLNILLLDPDTWQHVVLSENGRWSAVMELLCGLHDGGHPEWLANHLRPIFDERGYLKPVTAEVVEVMREHAKLLFRCLYSIGGPVNRAFDWEFVKDFMMIESFSVEVASKNMTLWYELPSLSTSSTAKPALREGGNSVEQDNVLLVQEHHQADVLLFSLVLLFLVSSYLICRYCRCRRRLRTGSLGYPGQGYTQYKTNVRGQEKKRGSSKRAAVLVSEMEEPFLGQADYAQPPAYERSPPAYDYLPSAPPLSDDYAPHSP</sequence>
<feature type="transmembrane region" description="Helical" evidence="2">
    <location>
        <begin position="228"/>
        <end position="245"/>
    </location>
</feature>
<comment type="caution">
    <text evidence="3">The sequence shown here is derived from an EMBL/GenBank/DDBJ whole genome shotgun (WGS) entry which is preliminary data.</text>
</comment>